<organism evidence="2 3">
    <name type="scientific">Patella caerulea</name>
    <name type="common">Rayed Mediterranean limpet</name>
    <dbReference type="NCBI Taxonomy" id="87958"/>
    <lineage>
        <taxon>Eukaryota</taxon>
        <taxon>Metazoa</taxon>
        <taxon>Spiralia</taxon>
        <taxon>Lophotrochozoa</taxon>
        <taxon>Mollusca</taxon>
        <taxon>Gastropoda</taxon>
        <taxon>Patellogastropoda</taxon>
        <taxon>Patelloidea</taxon>
        <taxon>Patellidae</taxon>
        <taxon>Patella</taxon>
    </lineage>
</organism>
<sequence>MKFAKKMKLVPFDGPTDVKPIEVRQVEPAYDRDPLQQAVENVHQDMQHVLNDLTLTDENKMQRYGQLLHRYQTMQKKRKQTIPLSDENIPEQKEETSEAPILESVPRVYQPRGKKRHLGRGTRTWNCFGMECAYPTPMPLTS</sequence>
<evidence type="ECO:0000313" key="3">
    <source>
        <dbReference type="Proteomes" id="UP001347796"/>
    </source>
</evidence>
<dbReference type="EMBL" id="JAZGQO010000009">
    <property type="protein sequence ID" value="KAK6178193.1"/>
    <property type="molecule type" value="Genomic_DNA"/>
</dbReference>
<feature type="region of interest" description="Disordered" evidence="1">
    <location>
        <begin position="78"/>
        <end position="106"/>
    </location>
</feature>
<gene>
    <name evidence="2" type="ORF">SNE40_013003</name>
</gene>
<keyword evidence="3" id="KW-1185">Reference proteome</keyword>
<dbReference type="Proteomes" id="UP001347796">
    <property type="component" value="Unassembled WGS sequence"/>
</dbReference>
<reference evidence="2 3" key="1">
    <citation type="submission" date="2024-01" db="EMBL/GenBank/DDBJ databases">
        <title>The genome of the rayed Mediterranean limpet Patella caerulea (Linnaeus, 1758).</title>
        <authorList>
            <person name="Anh-Thu Weber A."/>
            <person name="Halstead-Nussloch G."/>
        </authorList>
    </citation>
    <scope>NUCLEOTIDE SEQUENCE [LARGE SCALE GENOMIC DNA]</scope>
    <source>
        <strain evidence="2">AATW-2023a</strain>
        <tissue evidence="2">Whole specimen</tissue>
    </source>
</reference>
<evidence type="ECO:0000313" key="2">
    <source>
        <dbReference type="EMBL" id="KAK6178193.1"/>
    </source>
</evidence>
<comment type="caution">
    <text evidence="2">The sequence shown here is derived from an EMBL/GenBank/DDBJ whole genome shotgun (WGS) entry which is preliminary data.</text>
</comment>
<name>A0AAN8JQM3_PATCE</name>
<dbReference type="AlphaFoldDB" id="A0AAN8JQM3"/>
<evidence type="ECO:0000256" key="1">
    <source>
        <dbReference type="SAM" id="MobiDB-lite"/>
    </source>
</evidence>
<accession>A0AAN8JQM3</accession>
<protein>
    <submittedName>
        <fullName evidence="2">Uncharacterized protein</fullName>
    </submittedName>
</protein>
<proteinExistence type="predicted"/>